<evidence type="ECO:0000256" key="3">
    <source>
        <dbReference type="ARBA" id="ARBA00005582"/>
    </source>
</evidence>
<feature type="domain" description="Nudix hydrolase" evidence="19">
    <location>
        <begin position="33"/>
        <end position="150"/>
    </location>
</feature>
<comment type="cofactor">
    <cofactor evidence="1">
        <name>Mn(2+)</name>
        <dbReference type="ChEBI" id="CHEBI:29035"/>
    </cofactor>
</comment>
<keyword evidence="6" id="KW-0460">Magnesium</keyword>
<proteinExistence type="inferred from homology"/>
<dbReference type="GO" id="GO:0006950">
    <property type="term" value="P:response to stress"/>
    <property type="evidence" value="ECO:0007669"/>
    <property type="project" value="UniProtKB-ARBA"/>
</dbReference>
<dbReference type="AlphaFoldDB" id="A0A8C1FA71"/>
<keyword evidence="4" id="KW-0479">Metal-binding</keyword>
<comment type="function">
    <text evidence="12">May catalyze the hydrolysis of nucleoside triphosphates including dGTP, dTTP, dCTP, their oxidized forms like 8-oxo-dGTP and the prodrug thiopurine derivatives 6-thio-dGTP and 6-thio-GTP. Could also catalyze the hydrolysis of some nucleoside diphosphate derivatives. Hydrolyzes oxidized nucleosides triphosphates like 8-oxo-dGTP in vitro, but the specificity and efficiency towards these substrates are low. Therefore, the potential in vivo sanitizing role of this enzyme, that would consist in removing oxidatively damaged forms of nucleosides to prevent their incorporation into DNA, is unclear. Through the hydrolysis of thioguanosine triphosphates may participate in the catabolism of thiopurine drugs. May also have a role in DNA synthesis and cell cycle progression by stabilizing PCNA. Exhibits decapping activity towards dpCoA-capped RNAs in vitro.</text>
</comment>
<dbReference type="GO" id="GO:0035539">
    <property type="term" value="F:8-oxo-7,8-dihydrodeoxyguanosine triphosphate pyrophosphatase activity"/>
    <property type="evidence" value="ECO:0007669"/>
    <property type="project" value="TreeGrafter"/>
</dbReference>
<dbReference type="FunFam" id="3.90.79.10:FF:000034">
    <property type="entry name" value="Nucleotide triphosphate diphosphatase NUDT15"/>
    <property type="match status" value="1"/>
</dbReference>
<evidence type="ECO:0000256" key="2">
    <source>
        <dbReference type="ARBA" id="ARBA00001946"/>
    </source>
</evidence>
<dbReference type="InterPro" id="IPR000086">
    <property type="entry name" value="NUDIX_hydrolase_dom"/>
</dbReference>
<dbReference type="EC" id="3.6.1.9" evidence="10"/>
<dbReference type="GO" id="GO:0006203">
    <property type="term" value="P:dGTP catabolic process"/>
    <property type="evidence" value="ECO:0007669"/>
    <property type="project" value="TreeGrafter"/>
</dbReference>
<dbReference type="InterPro" id="IPR020084">
    <property type="entry name" value="NUDIX_hydrolase_CS"/>
</dbReference>
<reference evidence="20" key="2">
    <citation type="submission" date="2025-09" db="UniProtKB">
        <authorList>
            <consortium name="Ensembl"/>
        </authorList>
    </citation>
    <scope>IDENTIFICATION</scope>
</reference>
<evidence type="ECO:0000256" key="7">
    <source>
        <dbReference type="ARBA" id="ARBA00023211"/>
    </source>
</evidence>
<accession>A0A8C1FA71</accession>
<evidence type="ECO:0000256" key="17">
    <source>
        <dbReference type="ARBA" id="ARBA00080476"/>
    </source>
</evidence>
<evidence type="ECO:0000256" key="16">
    <source>
        <dbReference type="ARBA" id="ARBA00077398"/>
    </source>
</evidence>
<reference evidence="20" key="1">
    <citation type="submission" date="2025-08" db="UniProtKB">
        <authorList>
            <consortium name="Ensembl"/>
        </authorList>
    </citation>
    <scope>IDENTIFICATION</scope>
</reference>
<dbReference type="Proteomes" id="UP001108240">
    <property type="component" value="Unplaced"/>
</dbReference>
<dbReference type="Gene3D" id="3.90.79.10">
    <property type="entry name" value="Nucleoside Triphosphate Pyrophosphohydrolase"/>
    <property type="match status" value="1"/>
</dbReference>
<comment type="similarity">
    <text evidence="3 18">Belongs to the Nudix hydrolase family.</text>
</comment>
<dbReference type="SUPFAM" id="SSF55811">
    <property type="entry name" value="Nudix"/>
    <property type="match status" value="1"/>
</dbReference>
<name>A0A8C1FA71_CYPCA</name>
<keyword evidence="5 18" id="KW-0378">Hydrolase</keyword>
<evidence type="ECO:0000256" key="10">
    <source>
        <dbReference type="ARBA" id="ARBA00038862"/>
    </source>
</evidence>
<evidence type="ECO:0000313" key="21">
    <source>
        <dbReference type="Proteomes" id="UP001108240"/>
    </source>
</evidence>
<dbReference type="Ensembl" id="ENSCCRT00000096138.2">
    <property type="protein sequence ID" value="ENSCCRP00000088507.2"/>
    <property type="gene ID" value="ENSCCRG00000048108.2"/>
</dbReference>
<dbReference type="PANTHER" id="PTHR16099:SF5">
    <property type="entry name" value="NUCLEOTIDE TRIPHOSPHATE DIPHOSPHATASE NUDT15"/>
    <property type="match status" value="1"/>
</dbReference>
<comment type="catalytic activity">
    <reaction evidence="9">
        <text>a ribonucleoside 5'-triphosphate + H2O = a ribonucleoside 5'-phosphate + diphosphate + H(+)</text>
        <dbReference type="Rhea" id="RHEA:23996"/>
        <dbReference type="ChEBI" id="CHEBI:15377"/>
        <dbReference type="ChEBI" id="CHEBI:15378"/>
        <dbReference type="ChEBI" id="CHEBI:33019"/>
        <dbReference type="ChEBI" id="CHEBI:58043"/>
        <dbReference type="ChEBI" id="CHEBI:61557"/>
        <dbReference type="EC" id="3.6.1.9"/>
    </reaction>
</comment>
<evidence type="ECO:0000256" key="9">
    <source>
        <dbReference type="ARBA" id="ARBA00036800"/>
    </source>
</evidence>
<dbReference type="GO" id="GO:0046872">
    <property type="term" value="F:metal ion binding"/>
    <property type="evidence" value="ECO:0007669"/>
    <property type="project" value="UniProtKB-KW"/>
</dbReference>
<evidence type="ECO:0000259" key="19">
    <source>
        <dbReference type="Pfam" id="PF00293"/>
    </source>
</evidence>
<evidence type="ECO:0000256" key="5">
    <source>
        <dbReference type="ARBA" id="ARBA00022801"/>
    </source>
</evidence>
<protein>
    <recommendedName>
        <fullName evidence="14">Nucleotide triphosphate diphosphatase NUDT15</fullName>
        <ecNumber evidence="10">3.6.1.9</ecNumber>
    </recommendedName>
    <alternativeName>
        <fullName evidence="15">MutT homolog 2</fullName>
    </alternativeName>
    <alternativeName>
        <fullName evidence="17">Nucleoside diphosphate-linked moiety X motif 15</fullName>
    </alternativeName>
    <alternativeName>
        <fullName evidence="16">Nucleoside diphosphate-linked to another moiety X hydrolase 15</fullName>
    </alternativeName>
</protein>
<organism evidence="20 21">
    <name type="scientific">Cyprinus carpio carpio</name>
    <dbReference type="NCBI Taxonomy" id="630221"/>
    <lineage>
        <taxon>Eukaryota</taxon>
        <taxon>Metazoa</taxon>
        <taxon>Chordata</taxon>
        <taxon>Craniata</taxon>
        <taxon>Vertebrata</taxon>
        <taxon>Euteleostomi</taxon>
        <taxon>Actinopterygii</taxon>
        <taxon>Neopterygii</taxon>
        <taxon>Teleostei</taxon>
        <taxon>Ostariophysi</taxon>
        <taxon>Cypriniformes</taxon>
        <taxon>Cyprinidae</taxon>
        <taxon>Cyprininae</taxon>
        <taxon>Cyprinus</taxon>
    </lineage>
</organism>
<evidence type="ECO:0000256" key="12">
    <source>
        <dbReference type="ARBA" id="ARBA00055812"/>
    </source>
</evidence>
<evidence type="ECO:0000256" key="1">
    <source>
        <dbReference type="ARBA" id="ARBA00001936"/>
    </source>
</evidence>
<comment type="catalytic activity">
    <reaction evidence="11">
        <text>a 5'-end CoA-ribonucleoside in mRNA + H2O = a 5'-end phospho-adenosine-phospho-ribonucleoside in mRNA + (R)-4'-phosphopantetheine + 2 H(+)</text>
        <dbReference type="Rhea" id="RHEA:67592"/>
        <dbReference type="Rhea" id="RHEA-COMP:15719"/>
        <dbReference type="Rhea" id="RHEA-COMP:17276"/>
        <dbReference type="ChEBI" id="CHEBI:15377"/>
        <dbReference type="ChEBI" id="CHEBI:15378"/>
        <dbReference type="ChEBI" id="CHEBI:61723"/>
        <dbReference type="ChEBI" id="CHEBI:144051"/>
        <dbReference type="ChEBI" id="CHEBI:172371"/>
    </reaction>
    <physiologicalReaction direction="left-to-right" evidence="11">
        <dbReference type="Rhea" id="RHEA:67593"/>
    </physiologicalReaction>
</comment>
<evidence type="ECO:0000256" key="4">
    <source>
        <dbReference type="ARBA" id="ARBA00022723"/>
    </source>
</evidence>
<dbReference type="GO" id="GO:0008413">
    <property type="term" value="F:8-oxo-7,8-dihydroguanosine triphosphate pyrophosphatase activity"/>
    <property type="evidence" value="ECO:0007669"/>
    <property type="project" value="UniProtKB-ARBA"/>
</dbReference>
<evidence type="ECO:0000256" key="15">
    <source>
        <dbReference type="ARBA" id="ARBA00076736"/>
    </source>
</evidence>
<comment type="cofactor">
    <cofactor evidence="2">
        <name>Mg(2+)</name>
        <dbReference type="ChEBI" id="CHEBI:18420"/>
    </cofactor>
</comment>
<dbReference type="Pfam" id="PF00293">
    <property type="entry name" value="NUDIX"/>
    <property type="match status" value="1"/>
</dbReference>
<dbReference type="InterPro" id="IPR015797">
    <property type="entry name" value="NUDIX_hydrolase-like_dom_sf"/>
</dbReference>
<dbReference type="GO" id="GO:0005829">
    <property type="term" value="C:cytosol"/>
    <property type="evidence" value="ECO:0007669"/>
    <property type="project" value="TreeGrafter"/>
</dbReference>
<evidence type="ECO:0000256" key="8">
    <source>
        <dbReference type="ARBA" id="ARBA00036546"/>
    </source>
</evidence>
<dbReference type="PRINTS" id="PR00502">
    <property type="entry name" value="NUDIXFAMILY"/>
</dbReference>
<dbReference type="InterPro" id="IPR020476">
    <property type="entry name" value="Nudix_hydrolase"/>
</dbReference>
<keyword evidence="7" id="KW-0464">Manganese</keyword>
<evidence type="ECO:0000256" key="13">
    <source>
        <dbReference type="ARBA" id="ARBA00062087"/>
    </source>
</evidence>
<comment type="catalytic activity">
    <reaction evidence="8">
        <text>a 2'-deoxyribonucleoside 5'-triphosphate + H2O = a 2'-deoxyribonucleoside 5'-phosphate + diphosphate + H(+)</text>
        <dbReference type="Rhea" id="RHEA:44644"/>
        <dbReference type="ChEBI" id="CHEBI:15377"/>
        <dbReference type="ChEBI" id="CHEBI:15378"/>
        <dbReference type="ChEBI" id="CHEBI:33019"/>
        <dbReference type="ChEBI" id="CHEBI:61560"/>
        <dbReference type="ChEBI" id="CHEBI:65317"/>
        <dbReference type="EC" id="3.6.1.9"/>
    </reaction>
</comment>
<evidence type="ECO:0000256" key="14">
    <source>
        <dbReference type="ARBA" id="ARBA00070687"/>
    </source>
</evidence>
<evidence type="ECO:0000313" key="20">
    <source>
        <dbReference type="Ensembl" id="ENSCCRP00000088507.2"/>
    </source>
</evidence>
<dbReference type="CDD" id="cd04678">
    <property type="entry name" value="NUDIX_MTH2_Nudt15"/>
    <property type="match status" value="1"/>
</dbReference>
<sequence>MLSVRRFIYQIRYSLNTMSEAVQNGKPILKRPGVGLGVLVTDSSYPGCVLLGKRKTTVGKGTYQLPGGHIEFGETWEECAQREVMEEAGVRLKNLRFGSVVNSIRLEENYHYITIFMQGELDRSFSAEPVNLEPEKNEGWTWRRWDEFPPEEQLFLPLANLRQQDFQPFRKRLGGWSAYQAAVQGLVLVHVFGSGPHSVWRGCGRSLPVQVLLHRGGEDVFLRGELP</sequence>
<dbReference type="PROSITE" id="PS00893">
    <property type="entry name" value="NUDIX_BOX"/>
    <property type="match status" value="1"/>
</dbReference>
<comment type="subunit">
    <text evidence="13">Homodimer. Interacts with PCNA; interaction is disrupted in response to UV irradiation.</text>
</comment>
<evidence type="ECO:0000256" key="6">
    <source>
        <dbReference type="ARBA" id="ARBA00022842"/>
    </source>
</evidence>
<dbReference type="GeneTree" id="ENSGT00950000183115"/>
<dbReference type="PANTHER" id="PTHR16099">
    <property type="entry name" value="8-OXO-DGTP DIPHOSPHATES NUDT15"/>
    <property type="match status" value="1"/>
</dbReference>
<evidence type="ECO:0000256" key="11">
    <source>
        <dbReference type="ARBA" id="ARBA00048667"/>
    </source>
</evidence>
<keyword evidence="21" id="KW-1185">Reference proteome</keyword>
<evidence type="ECO:0000256" key="18">
    <source>
        <dbReference type="RuleBase" id="RU003476"/>
    </source>
</evidence>